<dbReference type="AlphaFoldDB" id="A0A4Y7SUL1"/>
<evidence type="ECO:0000256" key="1">
    <source>
        <dbReference type="SAM" id="MobiDB-lite"/>
    </source>
</evidence>
<accession>A0A4Y7SUL1</accession>
<name>A0A4Y7SUL1_COPMI</name>
<evidence type="ECO:0000313" key="2">
    <source>
        <dbReference type="EMBL" id="TEB25411.1"/>
    </source>
</evidence>
<feature type="compositionally biased region" description="Low complexity" evidence="1">
    <location>
        <begin position="17"/>
        <end position="27"/>
    </location>
</feature>
<sequence length="581" mass="65613">MLLNVPYRTDKRGGPRSKAALAFSSSSKQDHHEAEVEGRIKSRVSSFPAPTTHRHCLTPMSADPSADRPRLKNMRDEVLLRAIERGSVTHTVQMADLERYPSDPHNGAVVLRTALRLLDAEPFPTMPPPSDPLAKLRTIEIMRRINGLTNTVYMSIGKVDPNDADIGAIFAPIYEENLDIILRWLRFNFLSDLWKNPSWNPEREAPKFVFELLNNLRVISASELFPWKSLWSILHSSEDVIDLLLAVWLWRDRKGEPLYLDLTVPGTVLKGLRCGPDIMVDNFQQFCAHTEIQHPFSQKISGLSRKEHRRFVENTLSRMKQWKLAHHQTVPSATYGDGINSLVSMMSVFQSIPGIAEAVLELNLAEKVMKWALAQGGNLLLTSSTSSEALGLAVGNALFYTPAKACKGNLQRGIIIQLLKAGFLNIVLDGMFERHASSPSSFPFYEAHQPLYIECEPSPFKYLATFCVNLAICEATCAAVSDIPEQRMRTLEDGWAAPYWRPLVDAVRLYQHIWSQVPTKWVVLCDNMKVRRIGIHGGSQRPYSVVLSVPHVTQRSFCYYEMPAGRLVLLAQGRVRYKSRK</sequence>
<organism evidence="2 3">
    <name type="scientific">Coprinellus micaceus</name>
    <name type="common">Glistening ink-cap mushroom</name>
    <name type="synonym">Coprinus micaceus</name>
    <dbReference type="NCBI Taxonomy" id="71717"/>
    <lineage>
        <taxon>Eukaryota</taxon>
        <taxon>Fungi</taxon>
        <taxon>Dikarya</taxon>
        <taxon>Basidiomycota</taxon>
        <taxon>Agaricomycotina</taxon>
        <taxon>Agaricomycetes</taxon>
        <taxon>Agaricomycetidae</taxon>
        <taxon>Agaricales</taxon>
        <taxon>Agaricineae</taxon>
        <taxon>Psathyrellaceae</taxon>
        <taxon>Coprinellus</taxon>
    </lineage>
</organism>
<reference evidence="2 3" key="1">
    <citation type="journal article" date="2019" name="Nat. Ecol. Evol.">
        <title>Megaphylogeny resolves global patterns of mushroom evolution.</title>
        <authorList>
            <person name="Varga T."/>
            <person name="Krizsan K."/>
            <person name="Foldi C."/>
            <person name="Dima B."/>
            <person name="Sanchez-Garcia M."/>
            <person name="Sanchez-Ramirez S."/>
            <person name="Szollosi G.J."/>
            <person name="Szarkandi J.G."/>
            <person name="Papp V."/>
            <person name="Albert L."/>
            <person name="Andreopoulos W."/>
            <person name="Angelini C."/>
            <person name="Antonin V."/>
            <person name="Barry K.W."/>
            <person name="Bougher N.L."/>
            <person name="Buchanan P."/>
            <person name="Buyck B."/>
            <person name="Bense V."/>
            <person name="Catcheside P."/>
            <person name="Chovatia M."/>
            <person name="Cooper J."/>
            <person name="Damon W."/>
            <person name="Desjardin D."/>
            <person name="Finy P."/>
            <person name="Geml J."/>
            <person name="Haridas S."/>
            <person name="Hughes K."/>
            <person name="Justo A."/>
            <person name="Karasinski D."/>
            <person name="Kautmanova I."/>
            <person name="Kiss B."/>
            <person name="Kocsube S."/>
            <person name="Kotiranta H."/>
            <person name="LaButti K.M."/>
            <person name="Lechner B.E."/>
            <person name="Liimatainen K."/>
            <person name="Lipzen A."/>
            <person name="Lukacs Z."/>
            <person name="Mihaltcheva S."/>
            <person name="Morgado L.N."/>
            <person name="Niskanen T."/>
            <person name="Noordeloos M.E."/>
            <person name="Ohm R.A."/>
            <person name="Ortiz-Santana B."/>
            <person name="Ovrebo C."/>
            <person name="Racz N."/>
            <person name="Riley R."/>
            <person name="Savchenko A."/>
            <person name="Shiryaev A."/>
            <person name="Soop K."/>
            <person name="Spirin V."/>
            <person name="Szebenyi C."/>
            <person name="Tomsovsky M."/>
            <person name="Tulloss R.E."/>
            <person name="Uehling J."/>
            <person name="Grigoriev I.V."/>
            <person name="Vagvolgyi C."/>
            <person name="Papp T."/>
            <person name="Martin F.M."/>
            <person name="Miettinen O."/>
            <person name="Hibbett D.S."/>
            <person name="Nagy L.G."/>
        </authorList>
    </citation>
    <scope>NUCLEOTIDE SEQUENCE [LARGE SCALE GENOMIC DNA]</scope>
    <source>
        <strain evidence="2 3">FP101781</strain>
    </source>
</reference>
<dbReference type="Proteomes" id="UP000298030">
    <property type="component" value="Unassembled WGS sequence"/>
</dbReference>
<gene>
    <name evidence="2" type="ORF">FA13DRAFT_1738342</name>
</gene>
<feature type="region of interest" description="Disordered" evidence="1">
    <location>
        <begin position="46"/>
        <end position="69"/>
    </location>
</feature>
<feature type="region of interest" description="Disordered" evidence="1">
    <location>
        <begin position="1"/>
        <end position="34"/>
    </location>
</feature>
<keyword evidence="3" id="KW-1185">Reference proteome</keyword>
<comment type="caution">
    <text evidence="2">The sequence shown here is derived from an EMBL/GenBank/DDBJ whole genome shotgun (WGS) entry which is preliminary data.</text>
</comment>
<dbReference type="EMBL" id="QPFP01000057">
    <property type="protein sequence ID" value="TEB25411.1"/>
    <property type="molecule type" value="Genomic_DNA"/>
</dbReference>
<proteinExistence type="predicted"/>
<evidence type="ECO:0000313" key="3">
    <source>
        <dbReference type="Proteomes" id="UP000298030"/>
    </source>
</evidence>
<protein>
    <submittedName>
        <fullName evidence="2">Uncharacterized protein</fullName>
    </submittedName>
</protein>